<dbReference type="RefSeq" id="XP_046075163.1">
    <property type="nucleotide sequence ID" value="XM_046215390.1"/>
</dbReference>
<keyword evidence="3" id="KW-1185">Reference proteome</keyword>
<protein>
    <submittedName>
        <fullName evidence="2">Ankyrin repeat-containing domain protein</fullName>
    </submittedName>
</protein>
<evidence type="ECO:0000256" key="1">
    <source>
        <dbReference type="PROSITE-ProRule" id="PRU00023"/>
    </source>
</evidence>
<feature type="repeat" description="ANK" evidence="1">
    <location>
        <begin position="258"/>
        <end position="290"/>
    </location>
</feature>
<comment type="caution">
    <text evidence="2">The sequence shown here is derived from an EMBL/GenBank/DDBJ whole genome shotgun (WGS) entry which is preliminary data.</text>
</comment>
<dbReference type="Gene3D" id="1.25.40.20">
    <property type="entry name" value="Ankyrin repeat-containing domain"/>
    <property type="match status" value="2"/>
</dbReference>
<reference evidence="2" key="1">
    <citation type="submission" date="2021-12" db="EMBL/GenBank/DDBJ databases">
        <title>Convergent genome expansion in fungi linked to evolution of root-endophyte symbiosis.</title>
        <authorList>
            <consortium name="DOE Joint Genome Institute"/>
            <person name="Ke Y.-H."/>
            <person name="Bonito G."/>
            <person name="Liao H.-L."/>
            <person name="Looney B."/>
            <person name="Rojas-Flechas A."/>
            <person name="Nash J."/>
            <person name="Hameed K."/>
            <person name="Schadt C."/>
            <person name="Martin F."/>
            <person name="Crous P.W."/>
            <person name="Miettinen O."/>
            <person name="Magnuson J.K."/>
            <person name="Labbe J."/>
            <person name="Jacobson D."/>
            <person name="Doktycz M.J."/>
            <person name="Veneault-Fourrey C."/>
            <person name="Kuo A."/>
            <person name="Mondo S."/>
            <person name="Calhoun S."/>
            <person name="Riley R."/>
            <person name="Ohm R."/>
            <person name="LaButti K."/>
            <person name="Andreopoulos B."/>
            <person name="Pangilinan J."/>
            <person name="Nolan M."/>
            <person name="Tritt A."/>
            <person name="Clum A."/>
            <person name="Lipzen A."/>
            <person name="Daum C."/>
            <person name="Barry K."/>
            <person name="Grigoriev I.V."/>
            <person name="Vilgalys R."/>
        </authorList>
    </citation>
    <scope>NUCLEOTIDE SEQUENCE</scope>
    <source>
        <strain evidence="2">PMI_201</strain>
    </source>
</reference>
<dbReference type="CDD" id="cd09917">
    <property type="entry name" value="F-box_SF"/>
    <property type="match status" value="1"/>
</dbReference>
<accession>A0AAD4KV49</accession>
<dbReference type="SMART" id="SM00248">
    <property type="entry name" value="ANK"/>
    <property type="match status" value="7"/>
</dbReference>
<keyword evidence="1" id="KW-0040">ANK repeat</keyword>
<dbReference type="SUPFAM" id="SSF48403">
    <property type="entry name" value="Ankyrin repeat"/>
    <property type="match status" value="1"/>
</dbReference>
<name>A0AAD4KV49_9EURO</name>
<gene>
    <name evidence="2" type="ORF">BGW36DRAFT_371572</name>
</gene>
<dbReference type="PANTHER" id="PTHR24118:SF100">
    <property type="entry name" value="FYVE-TYPE DOMAIN-CONTAINING PROTEIN"/>
    <property type="match status" value="1"/>
</dbReference>
<dbReference type="SUPFAM" id="SSF81383">
    <property type="entry name" value="F-box domain"/>
    <property type="match status" value="1"/>
</dbReference>
<proteinExistence type="predicted"/>
<dbReference type="PANTHER" id="PTHR24118">
    <property type="entry name" value="POTE ANKYRIN DOMAIN"/>
    <property type="match status" value="1"/>
</dbReference>
<dbReference type="AlphaFoldDB" id="A0AAD4KV49"/>
<sequence>MSPKRQDHNFAEQSLQYRRLEVTIDSYLRPYRQSPQLCDLPVELLLMIADNLDHRDFCHFAAITKRNWVIFRPKCHKMALKTAYLPGLDSIFFPKSWFFRAVRKGNLKTVSSFLFHGVDPNSPDSMGMRALHVAVGCPSSRVMTKLLLTHGANPDLSAIDHAYITPVYMAALTENRTVTCLLMLHGADVRKGHVIHQMAANSDVDLVRHAIFFGADVHDVTDKGYNLLHSAARNPSSLVLSELLGRGLESMINSVNQYGRTPLLEAIGYKHVENVNILLQHGANPNVLCRDGSSALQKACCLNEEDAVGALITAGANIELAGPGGKKAIHCAATISAAITRVVLAGGANVMAT</sequence>
<organism evidence="2 3">
    <name type="scientific">Talaromyces proteolyticus</name>
    <dbReference type="NCBI Taxonomy" id="1131652"/>
    <lineage>
        <taxon>Eukaryota</taxon>
        <taxon>Fungi</taxon>
        <taxon>Dikarya</taxon>
        <taxon>Ascomycota</taxon>
        <taxon>Pezizomycotina</taxon>
        <taxon>Eurotiomycetes</taxon>
        <taxon>Eurotiomycetidae</taxon>
        <taxon>Eurotiales</taxon>
        <taxon>Trichocomaceae</taxon>
        <taxon>Talaromyces</taxon>
        <taxon>Talaromyces sect. Bacilispori</taxon>
    </lineage>
</organism>
<dbReference type="GeneID" id="70245677"/>
<dbReference type="PROSITE" id="PS50088">
    <property type="entry name" value="ANK_REPEAT"/>
    <property type="match status" value="1"/>
</dbReference>
<dbReference type="InterPro" id="IPR002110">
    <property type="entry name" value="Ankyrin_rpt"/>
</dbReference>
<evidence type="ECO:0000313" key="2">
    <source>
        <dbReference type="EMBL" id="KAH8701787.1"/>
    </source>
</evidence>
<dbReference type="InterPro" id="IPR036770">
    <property type="entry name" value="Ankyrin_rpt-contain_sf"/>
</dbReference>
<evidence type="ECO:0000313" key="3">
    <source>
        <dbReference type="Proteomes" id="UP001201262"/>
    </source>
</evidence>
<dbReference type="PROSITE" id="PS50297">
    <property type="entry name" value="ANK_REP_REGION"/>
    <property type="match status" value="1"/>
</dbReference>
<dbReference type="Proteomes" id="UP001201262">
    <property type="component" value="Unassembled WGS sequence"/>
</dbReference>
<feature type="non-terminal residue" evidence="2">
    <location>
        <position position="353"/>
    </location>
</feature>
<dbReference type="EMBL" id="JAJTJA010000003">
    <property type="protein sequence ID" value="KAH8701787.1"/>
    <property type="molecule type" value="Genomic_DNA"/>
</dbReference>
<dbReference type="InterPro" id="IPR036047">
    <property type="entry name" value="F-box-like_dom_sf"/>
</dbReference>
<dbReference type="Pfam" id="PF12796">
    <property type="entry name" value="Ank_2"/>
    <property type="match status" value="2"/>
</dbReference>